<protein>
    <recommendedName>
        <fullName evidence="4">Zorya protein ZorC EH domain-containing protein</fullName>
    </recommendedName>
</protein>
<evidence type="ECO:0008006" key="4">
    <source>
        <dbReference type="Google" id="ProtNLM"/>
    </source>
</evidence>
<dbReference type="RefSeq" id="WP_392079296.1">
    <property type="nucleotide sequence ID" value="NZ_JBICBM010000024.1"/>
</dbReference>
<comment type="caution">
    <text evidence="2">The sequence shown here is derived from an EMBL/GenBank/DDBJ whole genome shotgun (WGS) entry which is preliminary data.</text>
</comment>
<accession>A0ABW6Z6X2</accession>
<dbReference type="EMBL" id="JBICBM010000024">
    <property type="protein sequence ID" value="MFF9886900.1"/>
    <property type="molecule type" value="Genomic_DNA"/>
</dbReference>
<evidence type="ECO:0000313" key="3">
    <source>
        <dbReference type="Proteomes" id="UP001603418"/>
    </source>
</evidence>
<dbReference type="Proteomes" id="UP001603418">
    <property type="component" value="Unassembled WGS sequence"/>
</dbReference>
<gene>
    <name evidence="2" type="ORF">ACF1HC_35715</name>
</gene>
<keyword evidence="3" id="KW-1185">Reference proteome</keyword>
<evidence type="ECO:0000313" key="2">
    <source>
        <dbReference type="EMBL" id="MFF9886900.1"/>
    </source>
</evidence>
<evidence type="ECO:0000256" key="1">
    <source>
        <dbReference type="SAM" id="MobiDB-lite"/>
    </source>
</evidence>
<sequence length="530" mass="59118">MGWEVDNGREFSDAGAEWWENIIQELAYELDSACPGTERFLPEDLGNPTLVQAMLMVRTALRDQRGTAATDIADELYSLWPNREPPLEDCADLVASLLRHLHEHEHALPLLRSWRTSDLWTGFLQLYTARRAAAVGALRTARELDERWMLDPCVMSDGSLDRPLDPGARWQSFAAYLRTTQRDNVTGAALGLLDRAPVARHLTGSAQWLGEYLGEARHLVALGSEAQAAEYVRRRADELSSGTGGGLWRDVAAAAADYARVRERVREGLTTYEQELFRAAHDDRKRDQELMLETYLVRDGDAGPHPRPLLPGSQAPAPGWMTTMIELRAGSARGTTPTTFTWHSLPGHTPWWFCAVRPGPEERMAARLGHDGRIQFEVDKERPGDLLIGLPDDEPESFLHHLRFQYDENDPDDLSRLLMLATTGWARLDILAARKAGGLRTLRTIRVDVPEPLRDLCGEYAYARLKRLSGMVDKPDAEAPAVGQEPRGAGLRLDGRDEGGASLYEVPPAEQEQASAVFDGGLFQRDDTLF</sequence>
<reference evidence="2 3" key="1">
    <citation type="submission" date="2024-10" db="EMBL/GenBank/DDBJ databases">
        <title>The Natural Products Discovery Center: Release of the First 8490 Sequenced Strains for Exploring Actinobacteria Biosynthetic Diversity.</title>
        <authorList>
            <person name="Kalkreuter E."/>
            <person name="Kautsar S.A."/>
            <person name="Yang D."/>
            <person name="Bader C.D."/>
            <person name="Teijaro C.N."/>
            <person name="Fluegel L."/>
            <person name="Davis C.M."/>
            <person name="Simpson J.R."/>
            <person name="Lauterbach L."/>
            <person name="Steele A.D."/>
            <person name="Gui C."/>
            <person name="Meng S."/>
            <person name="Li G."/>
            <person name="Viehrig K."/>
            <person name="Ye F."/>
            <person name="Su P."/>
            <person name="Kiefer A.F."/>
            <person name="Nichols A."/>
            <person name="Cepeda A.J."/>
            <person name="Yan W."/>
            <person name="Fan B."/>
            <person name="Jiang Y."/>
            <person name="Adhikari A."/>
            <person name="Zheng C.-J."/>
            <person name="Schuster L."/>
            <person name="Cowan T.M."/>
            <person name="Smanski M.J."/>
            <person name="Chevrette M.G."/>
            <person name="De Carvalho L.P.S."/>
            <person name="Shen B."/>
        </authorList>
    </citation>
    <scope>NUCLEOTIDE SEQUENCE [LARGE SCALE GENOMIC DNA]</scope>
    <source>
        <strain evidence="2 3">NPDC013366</strain>
    </source>
</reference>
<proteinExistence type="predicted"/>
<feature type="region of interest" description="Disordered" evidence="1">
    <location>
        <begin position="476"/>
        <end position="502"/>
    </location>
</feature>
<name>A0ABW6Z6X2_9ACTN</name>
<organism evidence="2 3">
    <name type="scientific">Streptomyces eurythermus</name>
    <dbReference type="NCBI Taxonomy" id="42237"/>
    <lineage>
        <taxon>Bacteria</taxon>
        <taxon>Bacillati</taxon>
        <taxon>Actinomycetota</taxon>
        <taxon>Actinomycetes</taxon>
        <taxon>Kitasatosporales</taxon>
        <taxon>Streptomycetaceae</taxon>
        <taxon>Streptomyces</taxon>
    </lineage>
</organism>